<dbReference type="Pfam" id="PF13181">
    <property type="entry name" value="TPR_8"/>
    <property type="match status" value="1"/>
</dbReference>
<dbReference type="Pfam" id="PF13424">
    <property type="entry name" value="TPR_12"/>
    <property type="match status" value="2"/>
</dbReference>
<dbReference type="SMART" id="SM00028">
    <property type="entry name" value="TPR"/>
    <property type="match status" value="6"/>
</dbReference>
<accession>A0ABT7ARM7</accession>
<reference evidence="4 5" key="1">
    <citation type="submission" date="2023-01" db="EMBL/GenBank/DDBJ databases">
        <title>Novel diversity within Roseofilum (Cyanobacteria; Desertifilaceae) from marine benthic mats with descriptions of four novel species.</title>
        <authorList>
            <person name="Wang Y."/>
            <person name="Berthold D.E."/>
            <person name="Hu J."/>
            <person name="Lefler F.W."/>
            <person name="Laughinghouse H.D. IV."/>
        </authorList>
    </citation>
    <scope>NUCLEOTIDE SEQUENCE [LARGE SCALE GENOMIC DNA]</scope>
    <source>
        <strain evidence="4 5">BLCC-M154</strain>
    </source>
</reference>
<sequence>MMNVVKLGGIIVAIATSSVLALELPAIAQTPESGSVHVQTDRVSEANTLEERGKTDYLQGRFFSAQQFYQQALKLRQDIGNPVKLAHTLIHLAAVKVSLEDYDIALKLLNQARELAQSQENIATEVEALTGLSLLYEKQDLPDLALSSAQQALELNQHLDEPEKQGHLYNQLGNLYTTLHLHSRAIEAYHQALDIFRESGNKVGEANSLNGIALVYTEEKDFEPALSPFYQALLIWQQLGNTESYATTLHNIGHLLEQEKQVELAIIFYKQSINELQLVHNQITDFSLEKQKAFMGTVSHRYRHLANLLFQHNRPEEAHQVLDLLKLQELDEYLHSVKGDHQLPTLNLHPVEEDILNDFLQAQAQGVEWIQDLEQLRAIPEGDRTVEQIQKIDRLNSLYHSLHEDFNRFLQD</sequence>
<keyword evidence="5" id="KW-1185">Reference proteome</keyword>
<name>A0ABT7ARM7_9CYAN</name>
<feature type="signal peptide" evidence="3">
    <location>
        <begin position="1"/>
        <end position="21"/>
    </location>
</feature>
<evidence type="ECO:0000313" key="5">
    <source>
        <dbReference type="Proteomes" id="UP001235303"/>
    </source>
</evidence>
<dbReference type="Gene3D" id="1.25.40.10">
    <property type="entry name" value="Tetratricopeptide repeat domain"/>
    <property type="match status" value="2"/>
</dbReference>
<gene>
    <name evidence="4" type="ORF">PMG71_07275</name>
</gene>
<proteinExistence type="predicted"/>
<dbReference type="PROSITE" id="PS50005">
    <property type="entry name" value="TPR"/>
    <property type="match status" value="1"/>
</dbReference>
<evidence type="ECO:0000313" key="4">
    <source>
        <dbReference type="EMBL" id="MDJ1169222.1"/>
    </source>
</evidence>
<keyword evidence="2" id="KW-0175">Coiled coil</keyword>
<dbReference type="InterPro" id="IPR019734">
    <property type="entry name" value="TPR_rpt"/>
</dbReference>
<keyword evidence="1" id="KW-0802">TPR repeat</keyword>
<evidence type="ECO:0000256" key="1">
    <source>
        <dbReference type="PROSITE-ProRule" id="PRU00339"/>
    </source>
</evidence>
<dbReference type="PANTHER" id="PTHR10098">
    <property type="entry name" value="RAPSYN-RELATED"/>
    <property type="match status" value="1"/>
</dbReference>
<feature type="repeat" description="TPR" evidence="1">
    <location>
        <begin position="166"/>
        <end position="199"/>
    </location>
</feature>
<organism evidence="4 5">
    <name type="scientific">Roseofilum acuticapitatum BLCC-M154</name>
    <dbReference type="NCBI Taxonomy" id="3022444"/>
    <lineage>
        <taxon>Bacteria</taxon>
        <taxon>Bacillati</taxon>
        <taxon>Cyanobacteriota</taxon>
        <taxon>Cyanophyceae</taxon>
        <taxon>Desertifilales</taxon>
        <taxon>Desertifilaceae</taxon>
        <taxon>Roseofilum</taxon>
        <taxon>Roseofilum acuticapitatum</taxon>
    </lineage>
</organism>
<dbReference type="EMBL" id="JAQOSP010000050">
    <property type="protein sequence ID" value="MDJ1169222.1"/>
    <property type="molecule type" value="Genomic_DNA"/>
</dbReference>
<protein>
    <submittedName>
        <fullName evidence="4">Tetratricopeptide repeat protein</fullName>
    </submittedName>
</protein>
<dbReference type="SUPFAM" id="SSF48452">
    <property type="entry name" value="TPR-like"/>
    <property type="match status" value="2"/>
</dbReference>
<evidence type="ECO:0000256" key="2">
    <source>
        <dbReference type="SAM" id="Coils"/>
    </source>
</evidence>
<feature type="coiled-coil region" evidence="2">
    <location>
        <begin position="99"/>
        <end position="129"/>
    </location>
</feature>
<evidence type="ECO:0000256" key="3">
    <source>
        <dbReference type="SAM" id="SignalP"/>
    </source>
</evidence>
<dbReference type="Proteomes" id="UP001235303">
    <property type="component" value="Unassembled WGS sequence"/>
</dbReference>
<dbReference type="InterPro" id="IPR011990">
    <property type="entry name" value="TPR-like_helical_dom_sf"/>
</dbReference>
<keyword evidence="3" id="KW-0732">Signal</keyword>
<comment type="caution">
    <text evidence="4">The sequence shown here is derived from an EMBL/GenBank/DDBJ whole genome shotgun (WGS) entry which is preliminary data.</text>
</comment>
<feature type="chain" id="PRO_5045841185" evidence="3">
    <location>
        <begin position="22"/>
        <end position="412"/>
    </location>
</feature>
<dbReference type="RefSeq" id="WP_283752983.1">
    <property type="nucleotide sequence ID" value="NZ_JAQOSP010000050.1"/>
</dbReference>